<comment type="catalytic activity">
    <reaction evidence="1">
        <text>ATP + protein L-histidine = ADP + protein N-phospho-L-histidine.</text>
        <dbReference type="EC" id="2.7.13.3"/>
    </reaction>
</comment>
<evidence type="ECO:0000259" key="8">
    <source>
        <dbReference type="PROSITE" id="PS50109"/>
    </source>
</evidence>
<dbReference type="Gene3D" id="3.30.565.10">
    <property type="entry name" value="Histidine kinase-like ATPase, C-terminal domain"/>
    <property type="match status" value="1"/>
</dbReference>
<dbReference type="SUPFAM" id="SSF55874">
    <property type="entry name" value="ATPase domain of HSP90 chaperone/DNA topoisomerase II/histidine kinase"/>
    <property type="match status" value="1"/>
</dbReference>
<keyword evidence="12" id="KW-0418">Kinase</keyword>
<evidence type="ECO:0000313" key="12">
    <source>
        <dbReference type="EMBL" id="VGO22508.1"/>
    </source>
</evidence>
<gene>
    <name evidence="12" type="primary">luxQ_2</name>
    <name evidence="12" type="ORF">SCARR_04591</name>
</gene>
<dbReference type="PROSITE" id="PS50109">
    <property type="entry name" value="HIS_KIN"/>
    <property type="match status" value="1"/>
</dbReference>
<evidence type="ECO:0000256" key="5">
    <source>
        <dbReference type="PROSITE-ProRule" id="PRU00169"/>
    </source>
</evidence>
<dbReference type="GO" id="GO:0000155">
    <property type="term" value="F:phosphorelay sensor kinase activity"/>
    <property type="evidence" value="ECO:0007669"/>
    <property type="project" value="InterPro"/>
</dbReference>
<dbReference type="InterPro" id="IPR036890">
    <property type="entry name" value="HATPase_C_sf"/>
</dbReference>
<keyword evidence="7" id="KW-1133">Transmembrane helix</keyword>
<name>A0A6C2UQL8_9BACT</name>
<dbReference type="EMBL" id="CAAHFH010000002">
    <property type="protein sequence ID" value="VGO22508.1"/>
    <property type="molecule type" value="Genomic_DNA"/>
</dbReference>
<dbReference type="SUPFAM" id="SSF52172">
    <property type="entry name" value="CheY-like"/>
    <property type="match status" value="1"/>
</dbReference>
<dbReference type="Gene3D" id="3.30.450.20">
    <property type="entry name" value="PAS domain"/>
    <property type="match status" value="1"/>
</dbReference>
<dbReference type="SMART" id="SM00091">
    <property type="entry name" value="PAS"/>
    <property type="match status" value="1"/>
</dbReference>
<dbReference type="CDD" id="cd00082">
    <property type="entry name" value="HisKA"/>
    <property type="match status" value="1"/>
</dbReference>
<evidence type="ECO:0000256" key="2">
    <source>
        <dbReference type="ARBA" id="ARBA00012438"/>
    </source>
</evidence>
<feature type="modified residue" description="4-aspartylphosphate" evidence="5">
    <location>
        <position position="521"/>
    </location>
</feature>
<evidence type="ECO:0000313" key="13">
    <source>
        <dbReference type="Proteomes" id="UP000346198"/>
    </source>
</evidence>
<accession>A0A6C2UQL8</accession>
<proteinExistence type="predicted"/>
<dbReference type="InterPro" id="IPR000700">
    <property type="entry name" value="PAS-assoc_C"/>
</dbReference>
<keyword evidence="7" id="KW-0812">Transmembrane</keyword>
<keyword evidence="3 5" id="KW-0597">Phosphoprotein</keyword>
<dbReference type="InterPro" id="IPR003594">
    <property type="entry name" value="HATPase_dom"/>
</dbReference>
<evidence type="ECO:0000259" key="9">
    <source>
        <dbReference type="PROSITE" id="PS50110"/>
    </source>
</evidence>
<dbReference type="PANTHER" id="PTHR45339">
    <property type="entry name" value="HYBRID SIGNAL TRANSDUCTION HISTIDINE KINASE J"/>
    <property type="match status" value="1"/>
</dbReference>
<dbReference type="NCBIfam" id="TIGR00229">
    <property type="entry name" value="sensory_box"/>
    <property type="match status" value="1"/>
</dbReference>
<feature type="domain" description="Histidine kinase" evidence="8">
    <location>
        <begin position="236"/>
        <end position="453"/>
    </location>
</feature>
<feature type="transmembrane region" description="Helical" evidence="7">
    <location>
        <begin position="21"/>
        <end position="39"/>
    </location>
</feature>
<sequence>MLKVLHTHNEKGNHVQHQKTELSFIKTAVITLAIFAGATACAASAPAYITGALAASIILLILYRNQELQKEMAKEARRHLDSAAHLRDLFENSPDAIFLVDDGGKIIKANTCACEAVQVDKRTLLTQSINDLAPTTLRNEVSGKLQEWFAGGRQRYEGALQTADGCVVPVEMTGCLQQRGGHQALQLHVRDITLRKEAEEKIHAARQLAEDSKEMAENAQKLAERSSQSKSRFLAGMSRGIRTPLNDIVGMAQLLNEKHLTNERENYIEIIQQSSAGLLELINHVLDIAKIESGQMELLLEPFDIREMCKKFQQRFQPLADASCINLACQCQSSVPLYLIGDERLVEQALATLLDNAIKYTHQGSVMLNIECRSITPSGAGLNFQVIDTGIGIPAEKQDSLFEAGAADQRRHGEPSLGLAICKRQVELMGGVIGLDSSEGEGSTFYFNLSLPQANNSEAILALDTLLRKGARVLLVEDNKVNQKVGAAILAKAGCRVDTADNGRDAVLQIRKEHYDIMFMDCEMPVMDGFEATRKIRALRDPHCDIPIIAITANAMKDDRKKCIDSGMTDYISKPINQKQLIKLINKYAAESYTV</sequence>
<dbReference type="Pfam" id="PF00512">
    <property type="entry name" value="HisKA"/>
    <property type="match status" value="1"/>
</dbReference>
<dbReference type="PROSITE" id="PS50113">
    <property type="entry name" value="PAC"/>
    <property type="match status" value="1"/>
</dbReference>
<evidence type="ECO:0000256" key="4">
    <source>
        <dbReference type="ARBA" id="ARBA00023012"/>
    </source>
</evidence>
<dbReference type="SUPFAM" id="SSF55785">
    <property type="entry name" value="PYP-like sensor domain (PAS domain)"/>
    <property type="match status" value="1"/>
</dbReference>
<dbReference type="InterPro" id="IPR011006">
    <property type="entry name" value="CheY-like_superfamily"/>
</dbReference>
<evidence type="ECO:0000259" key="11">
    <source>
        <dbReference type="PROSITE" id="PS50113"/>
    </source>
</evidence>
<dbReference type="InterPro" id="IPR000014">
    <property type="entry name" value="PAS"/>
</dbReference>
<protein>
    <recommendedName>
        <fullName evidence="2">histidine kinase</fullName>
        <ecNumber evidence="2">2.7.13.3</ecNumber>
    </recommendedName>
</protein>
<dbReference type="InterPro" id="IPR003661">
    <property type="entry name" value="HisK_dim/P_dom"/>
</dbReference>
<dbReference type="InterPro" id="IPR035965">
    <property type="entry name" value="PAS-like_dom_sf"/>
</dbReference>
<dbReference type="CDD" id="cd00130">
    <property type="entry name" value="PAS"/>
    <property type="match status" value="1"/>
</dbReference>
<dbReference type="SMART" id="SM00388">
    <property type="entry name" value="HisKA"/>
    <property type="match status" value="1"/>
</dbReference>
<evidence type="ECO:0000256" key="1">
    <source>
        <dbReference type="ARBA" id="ARBA00000085"/>
    </source>
</evidence>
<dbReference type="EC" id="2.7.13.3" evidence="2"/>
<organism evidence="12 13">
    <name type="scientific">Pontiella sulfatireligans</name>
    <dbReference type="NCBI Taxonomy" id="2750658"/>
    <lineage>
        <taxon>Bacteria</taxon>
        <taxon>Pseudomonadati</taxon>
        <taxon>Kiritimatiellota</taxon>
        <taxon>Kiritimatiellia</taxon>
        <taxon>Kiritimatiellales</taxon>
        <taxon>Pontiellaceae</taxon>
        <taxon>Pontiella</taxon>
    </lineage>
</organism>
<feature type="domain" description="Response regulatory" evidence="9">
    <location>
        <begin position="472"/>
        <end position="589"/>
    </location>
</feature>
<evidence type="ECO:0000256" key="7">
    <source>
        <dbReference type="SAM" id="Phobius"/>
    </source>
</evidence>
<evidence type="ECO:0000256" key="3">
    <source>
        <dbReference type="ARBA" id="ARBA00022553"/>
    </source>
</evidence>
<dbReference type="InterPro" id="IPR004358">
    <property type="entry name" value="Sig_transdc_His_kin-like_C"/>
</dbReference>
<dbReference type="Proteomes" id="UP000346198">
    <property type="component" value="Unassembled WGS sequence"/>
</dbReference>
<feature type="domain" description="PAS" evidence="10">
    <location>
        <begin position="82"/>
        <end position="152"/>
    </location>
</feature>
<dbReference type="Pfam" id="PF02518">
    <property type="entry name" value="HATPase_c"/>
    <property type="match status" value="1"/>
</dbReference>
<keyword evidence="7" id="KW-0472">Membrane</keyword>
<keyword evidence="4" id="KW-0902">Two-component regulatory system</keyword>
<dbReference type="PROSITE" id="PS50112">
    <property type="entry name" value="PAS"/>
    <property type="match status" value="1"/>
</dbReference>
<feature type="domain" description="PAC" evidence="11">
    <location>
        <begin position="154"/>
        <end position="204"/>
    </location>
</feature>
<dbReference type="InterPro" id="IPR005467">
    <property type="entry name" value="His_kinase_dom"/>
</dbReference>
<dbReference type="Gene3D" id="1.10.287.130">
    <property type="match status" value="1"/>
</dbReference>
<dbReference type="PROSITE" id="PS50110">
    <property type="entry name" value="RESPONSE_REGULATORY"/>
    <property type="match status" value="1"/>
</dbReference>
<dbReference type="Pfam" id="PF00072">
    <property type="entry name" value="Response_reg"/>
    <property type="match status" value="1"/>
</dbReference>
<keyword evidence="12" id="KW-0808">Transferase</keyword>
<dbReference type="PRINTS" id="PR00344">
    <property type="entry name" value="BCTRLSENSOR"/>
</dbReference>
<evidence type="ECO:0000256" key="6">
    <source>
        <dbReference type="SAM" id="MobiDB-lite"/>
    </source>
</evidence>
<dbReference type="Pfam" id="PF13188">
    <property type="entry name" value="PAS_8"/>
    <property type="match status" value="1"/>
</dbReference>
<feature type="region of interest" description="Disordered" evidence="6">
    <location>
        <begin position="209"/>
        <end position="229"/>
    </location>
</feature>
<dbReference type="SMART" id="SM00448">
    <property type="entry name" value="REC"/>
    <property type="match status" value="1"/>
</dbReference>
<dbReference type="AlphaFoldDB" id="A0A6C2UQL8"/>
<dbReference type="PANTHER" id="PTHR45339:SF1">
    <property type="entry name" value="HYBRID SIGNAL TRANSDUCTION HISTIDINE KINASE J"/>
    <property type="match status" value="1"/>
</dbReference>
<dbReference type="InterPro" id="IPR036097">
    <property type="entry name" value="HisK_dim/P_sf"/>
</dbReference>
<reference evidence="12 13" key="1">
    <citation type="submission" date="2019-04" db="EMBL/GenBank/DDBJ databases">
        <authorList>
            <person name="Van Vliet M D."/>
        </authorList>
    </citation>
    <scope>NUCLEOTIDE SEQUENCE [LARGE SCALE GENOMIC DNA]</scope>
    <source>
        <strain evidence="12 13">F21</strain>
    </source>
</reference>
<dbReference type="CDD" id="cd17546">
    <property type="entry name" value="REC_hyHK_CKI1_RcsC-like"/>
    <property type="match status" value="1"/>
</dbReference>
<dbReference type="Gene3D" id="3.40.50.2300">
    <property type="match status" value="1"/>
</dbReference>
<dbReference type="SUPFAM" id="SSF47384">
    <property type="entry name" value="Homodimeric domain of signal transducing histidine kinase"/>
    <property type="match status" value="1"/>
</dbReference>
<evidence type="ECO:0000259" key="10">
    <source>
        <dbReference type="PROSITE" id="PS50112"/>
    </source>
</evidence>
<dbReference type="InterPro" id="IPR001789">
    <property type="entry name" value="Sig_transdc_resp-reg_receiver"/>
</dbReference>
<dbReference type="CDD" id="cd16922">
    <property type="entry name" value="HATPase_EvgS-ArcB-TorS-like"/>
    <property type="match status" value="1"/>
</dbReference>
<keyword evidence="13" id="KW-1185">Reference proteome</keyword>
<dbReference type="SMART" id="SM00387">
    <property type="entry name" value="HATPase_c"/>
    <property type="match status" value="1"/>
</dbReference>